<feature type="transmembrane region" description="Helical" evidence="1">
    <location>
        <begin position="91"/>
        <end position="113"/>
    </location>
</feature>
<evidence type="ECO:0000313" key="2">
    <source>
        <dbReference type="EMBL" id="CAH3148965.1"/>
    </source>
</evidence>
<keyword evidence="1" id="KW-0812">Transmembrane</keyword>
<name>A0ABN8PRY4_9CNID</name>
<protein>
    <submittedName>
        <fullName evidence="2">Uncharacterized protein</fullName>
    </submittedName>
</protein>
<sequence length="134" mass="14276">MAESTPNIWLKFAAIAHIIFGVFLFALGILDYVFGDVTADVKVRGEMLLGVWSGILVGTFMGFTVISTFWGIVLIIFYIPSKTSVEESIGVLTIPILIFGVAAFATGFAGSVVSCLAHDCCIAQSSSQVSETDN</sequence>
<comment type="caution">
    <text evidence="2">The sequence shown here is derived from an EMBL/GenBank/DDBJ whole genome shotgun (WGS) entry which is preliminary data.</text>
</comment>
<keyword evidence="1" id="KW-0472">Membrane</keyword>
<dbReference type="Proteomes" id="UP001159405">
    <property type="component" value="Unassembled WGS sequence"/>
</dbReference>
<keyword evidence="1" id="KW-1133">Transmembrane helix</keyword>
<evidence type="ECO:0000313" key="3">
    <source>
        <dbReference type="Proteomes" id="UP001159405"/>
    </source>
</evidence>
<evidence type="ECO:0000256" key="1">
    <source>
        <dbReference type="SAM" id="Phobius"/>
    </source>
</evidence>
<keyword evidence="3" id="KW-1185">Reference proteome</keyword>
<dbReference type="EMBL" id="CALNXK010000085">
    <property type="protein sequence ID" value="CAH3148965.1"/>
    <property type="molecule type" value="Genomic_DNA"/>
</dbReference>
<reference evidence="2 3" key="1">
    <citation type="submission" date="2022-05" db="EMBL/GenBank/DDBJ databases">
        <authorList>
            <consortium name="Genoscope - CEA"/>
            <person name="William W."/>
        </authorList>
    </citation>
    <scope>NUCLEOTIDE SEQUENCE [LARGE SCALE GENOMIC DNA]</scope>
</reference>
<organism evidence="2 3">
    <name type="scientific">Porites lobata</name>
    <dbReference type="NCBI Taxonomy" id="104759"/>
    <lineage>
        <taxon>Eukaryota</taxon>
        <taxon>Metazoa</taxon>
        <taxon>Cnidaria</taxon>
        <taxon>Anthozoa</taxon>
        <taxon>Hexacorallia</taxon>
        <taxon>Scleractinia</taxon>
        <taxon>Fungiina</taxon>
        <taxon>Poritidae</taxon>
        <taxon>Porites</taxon>
    </lineage>
</organism>
<feature type="transmembrane region" description="Helical" evidence="1">
    <location>
        <begin position="12"/>
        <end position="34"/>
    </location>
</feature>
<gene>
    <name evidence="2" type="ORF">PLOB_00046904</name>
</gene>
<accession>A0ABN8PRY4</accession>
<feature type="transmembrane region" description="Helical" evidence="1">
    <location>
        <begin position="54"/>
        <end position="79"/>
    </location>
</feature>
<proteinExistence type="predicted"/>